<proteinExistence type="predicted"/>
<sequence>MVSKSTILIVLAVGLVCTANGQGSSCKDKCWQYLQCKNSWYNYFNSPSTESLCTKPIGCSCACMTGTGSAAATTTVAATQAGTCGRDCSTFLSCKYTWEIYHGMPSVVKSFCKDPAGCACGAICYDQATATTAPSASTTVAATTTLAATTTMAASTT</sequence>
<keyword evidence="3" id="KW-1185">Reference proteome</keyword>
<dbReference type="EMBL" id="LNIX01000027">
    <property type="protein sequence ID" value="OXA41962.1"/>
    <property type="molecule type" value="Genomic_DNA"/>
</dbReference>
<reference evidence="2 3" key="1">
    <citation type="submission" date="2015-12" db="EMBL/GenBank/DDBJ databases">
        <title>The genome of Folsomia candida.</title>
        <authorList>
            <person name="Faddeeva A."/>
            <person name="Derks M.F."/>
            <person name="Anvar Y."/>
            <person name="Smit S."/>
            <person name="Van Straalen N."/>
            <person name="Roelofs D."/>
        </authorList>
    </citation>
    <scope>NUCLEOTIDE SEQUENCE [LARGE SCALE GENOMIC DNA]</scope>
    <source>
        <strain evidence="2 3">VU population</strain>
        <tissue evidence="2">Whole body</tissue>
    </source>
</reference>
<evidence type="ECO:0000256" key="1">
    <source>
        <dbReference type="SAM" id="SignalP"/>
    </source>
</evidence>
<feature type="signal peptide" evidence="1">
    <location>
        <begin position="1"/>
        <end position="21"/>
    </location>
</feature>
<keyword evidence="1" id="KW-0732">Signal</keyword>
<accession>A0A226D8T2</accession>
<gene>
    <name evidence="2" type="ORF">Fcan01_23047</name>
</gene>
<feature type="chain" id="PRO_5012036467" evidence="1">
    <location>
        <begin position="22"/>
        <end position="157"/>
    </location>
</feature>
<evidence type="ECO:0000313" key="2">
    <source>
        <dbReference type="EMBL" id="OXA41962.1"/>
    </source>
</evidence>
<dbReference type="AlphaFoldDB" id="A0A226D8T2"/>
<evidence type="ECO:0000313" key="3">
    <source>
        <dbReference type="Proteomes" id="UP000198287"/>
    </source>
</evidence>
<comment type="caution">
    <text evidence="2">The sequence shown here is derived from an EMBL/GenBank/DDBJ whole genome shotgun (WGS) entry which is preliminary data.</text>
</comment>
<protein>
    <submittedName>
        <fullName evidence="2">Uncharacterized protein</fullName>
    </submittedName>
</protein>
<name>A0A226D8T2_FOLCA</name>
<dbReference type="Proteomes" id="UP000198287">
    <property type="component" value="Unassembled WGS sequence"/>
</dbReference>
<organism evidence="2 3">
    <name type="scientific">Folsomia candida</name>
    <name type="common">Springtail</name>
    <dbReference type="NCBI Taxonomy" id="158441"/>
    <lineage>
        <taxon>Eukaryota</taxon>
        <taxon>Metazoa</taxon>
        <taxon>Ecdysozoa</taxon>
        <taxon>Arthropoda</taxon>
        <taxon>Hexapoda</taxon>
        <taxon>Collembola</taxon>
        <taxon>Entomobryomorpha</taxon>
        <taxon>Isotomoidea</taxon>
        <taxon>Isotomidae</taxon>
        <taxon>Proisotominae</taxon>
        <taxon>Folsomia</taxon>
    </lineage>
</organism>